<organism evidence="2 3">
    <name type="scientific">Nitratireductor kimnyeongensis</name>
    <dbReference type="NCBI Taxonomy" id="430679"/>
    <lineage>
        <taxon>Bacteria</taxon>
        <taxon>Pseudomonadati</taxon>
        <taxon>Pseudomonadota</taxon>
        <taxon>Alphaproteobacteria</taxon>
        <taxon>Hyphomicrobiales</taxon>
        <taxon>Phyllobacteriaceae</taxon>
        <taxon>Nitratireductor</taxon>
    </lineage>
</organism>
<gene>
    <name evidence="2" type="ORF">ACFPOD_09375</name>
</gene>
<proteinExistence type="predicted"/>
<dbReference type="Pfam" id="PF13185">
    <property type="entry name" value="GAF_2"/>
    <property type="match status" value="1"/>
</dbReference>
<dbReference type="SUPFAM" id="SSF50475">
    <property type="entry name" value="FMN-binding split barrel"/>
    <property type="match status" value="1"/>
</dbReference>
<name>A0ABW0T980_9HYPH</name>
<dbReference type="InterPro" id="IPR012349">
    <property type="entry name" value="Split_barrel_FMN-bd"/>
</dbReference>
<dbReference type="PANTHER" id="PTHR40660:SF1">
    <property type="entry name" value="5'-PHOSPHATE OXIDASE PUTATIVE DOMAIN-CONTAINING PROTEIN-RELATED"/>
    <property type="match status" value="1"/>
</dbReference>
<dbReference type="Gene3D" id="2.30.110.10">
    <property type="entry name" value="Electron Transport, Fmn-binding Protein, Chain A"/>
    <property type="match status" value="1"/>
</dbReference>
<dbReference type="InterPro" id="IPR029016">
    <property type="entry name" value="GAF-like_dom_sf"/>
</dbReference>
<protein>
    <submittedName>
        <fullName evidence="2">GAF domain-containing protein</fullName>
    </submittedName>
</protein>
<dbReference type="SUPFAM" id="SSF55781">
    <property type="entry name" value="GAF domain-like"/>
    <property type="match status" value="1"/>
</dbReference>
<evidence type="ECO:0000313" key="2">
    <source>
        <dbReference type="EMBL" id="MFC5585323.1"/>
    </source>
</evidence>
<dbReference type="EMBL" id="JBHSNB010000002">
    <property type="protein sequence ID" value="MFC5585323.1"/>
    <property type="molecule type" value="Genomic_DNA"/>
</dbReference>
<dbReference type="InterPro" id="IPR011576">
    <property type="entry name" value="Pyridox_Oxase_N"/>
</dbReference>
<dbReference type="Proteomes" id="UP001596107">
    <property type="component" value="Unassembled WGS sequence"/>
</dbReference>
<dbReference type="SMART" id="SM00065">
    <property type="entry name" value="GAF"/>
    <property type="match status" value="1"/>
</dbReference>
<dbReference type="PANTHER" id="PTHR40660">
    <property type="entry name" value="5'-PHOSPHATE OXIDASE PUTATIVE DOMAIN-CONTAINING PROTEIN-RELATED"/>
    <property type="match status" value="1"/>
</dbReference>
<dbReference type="InterPro" id="IPR003018">
    <property type="entry name" value="GAF"/>
</dbReference>
<accession>A0ABW0T980</accession>
<evidence type="ECO:0000259" key="1">
    <source>
        <dbReference type="SMART" id="SM00065"/>
    </source>
</evidence>
<sequence>MTTTWLPEIRNALEGIVPSILATADVDGIPNVSLISHVQYVDPDHVALSYQFFNKTRRNLLATRLASVTVVDSDTNAQYRLTLEYLETQTSGPLFEIMRAKLAGIASHSGMQDVFRLLGSDIFRVREIEPVASEVIARPMKRNALAAARRSSEQFLRASDMGELFDTLLACLQQHFGIEHAMVLMLDQVSSRLYTVSSRGYPFSGIGSEIGLGDGVIGVAAAQRVPIRIGHMTSQYTYRAAVLDSARAAGLEWTCANAIAFPGLEAPQSQIAVPILCEDQTMGVLFAESTEPNQFGYDEEDALTLIAELVSARVALLQKEETAERAHSVLPGTGAAGKAIRLRHYRVDNSIFVDDVYIIRGVAGAIFWKLAREHAQSGRVAFTNRELRLDPALRLPDYIDNLEARLLLLQRRLSEREVGIVIDKCGRGRFRFLVEGKLSLEET</sequence>
<dbReference type="RefSeq" id="WP_223021351.1">
    <property type="nucleotide sequence ID" value="NZ_CP078143.1"/>
</dbReference>
<comment type="caution">
    <text evidence="2">The sequence shown here is derived from an EMBL/GenBank/DDBJ whole genome shotgun (WGS) entry which is preliminary data.</text>
</comment>
<dbReference type="Pfam" id="PF01243">
    <property type="entry name" value="PNPOx_N"/>
    <property type="match status" value="1"/>
</dbReference>
<dbReference type="Gene3D" id="3.30.450.40">
    <property type="match status" value="1"/>
</dbReference>
<feature type="domain" description="GAF" evidence="1">
    <location>
        <begin position="160"/>
        <end position="324"/>
    </location>
</feature>
<reference evidence="3" key="1">
    <citation type="journal article" date="2019" name="Int. J. Syst. Evol. Microbiol.">
        <title>The Global Catalogue of Microorganisms (GCM) 10K type strain sequencing project: providing services to taxonomists for standard genome sequencing and annotation.</title>
        <authorList>
            <consortium name="The Broad Institute Genomics Platform"/>
            <consortium name="The Broad Institute Genome Sequencing Center for Infectious Disease"/>
            <person name="Wu L."/>
            <person name="Ma J."/>
        </authorList>
    </citation>
    <scope>NUCLEOTIDE SEQUENCE [LARGE SCALE GENOMIC DNA]</scope>
    <source>
        <strain evidence="3">JCM 3366</strain>
    </source>
</reference>
<evidence type="ECO:0000313" key="3">
    <source>
        <dbReference type="Proteomes" id="UP001596107"/>
    </source>
</evidence>
<keyword evidence="3" id="KW-1185">Reference proteome</keyword>